<dbReference type="EMBL" id="CP027433">
    <property type="protein sequence ID" value="AVM01401.1"/>
    <property type="molecule type" value="Genomic_DNA"/>
</dbReference>
<evidence type="ECO:0000313" key="4">
    <source>
        <dbReference type="EMBL" id="AVM01401.1"/>
    </source>
</evidence>
<accession>A0A2S0KID4</accession>
<dbReference type="PROSITE" id="PS50977">
    <property type="entry name" value="HTH_TETR_2"/>
    <property type="match status" value="1"/>
</dbReference>
<dbReference type="GO" id="GO:0000976">
    <property type="term" value="F:transcription cis-regulatory region binding"/>
    <property type="evidence" value="ECO:0007669"/>
    <property type="project" value="TreeGrafter"/>
</dbReference>
<dbReference type="KEGG" id="git:C6V83_15265"/>
<dbReference type="GO" id="GO:0003700">
    <property type="term" value="F:DNA-binding transcription factor activity"/>
    <property type="evidence" value="ECO:0007669"/>
    <property type="project" value="TreeGrafter"/>
</dbReference>
<dbReference type="OrthoDB" id="4331447at2"/>
<dbReference type="Pfam" id="PF00440">
    <property type="entry name" value="TetR_N"/>
    <property type="match status" value="1"/>
</dbReference>
<dbReference type="Gene3D" id="1.10.357.10">
    <property type="entry name" value="Tetracycline Repressor, domain 2"/>
    <property type="match status" value="1"/>
</dbReference>
<feature type="domain" description="HTH tetR-type" evidence="3">
    <location>
        <begin position="17"/>
        <end position="77"/>
    </location>
</feature>
<dbReference type="InterPro" id="IPR050109">
    <property type="entry name" value="HTH-type_TetR-like_transc_reg"/>
</dbReference>
<keyword evidence="5" id="KW-1185">Reference proteome</keyword>
<dbReference type="RefSeq" id="WP_105943109.1">
    <property type="nucleotide sequence ID" value="NZ_CP027433.1"/>
</dbReference>
<proteinExistence type="predicted"/>
<evidence type="ECO:0000313" key="5">
    <source>
        <dbReference type="Proteomes" id="UP000239814"/>
    </source>
</evidence>
<dbReference type="SUPFAM" id="SSF48498">
    <property type="entry name" value="Tetracyclin repressor-like, C-terminal domain"/>
    <property type="match status" value="1"/>
</dbReference>
<evidence type="ECO:0000256" key="2">
    <source>
        <dbReference type="PROSITE-ProRule" id="PRU00335"/>
    </source>
</evidence>
<dbReference type="InterPro" id="IPR009057">
    <property type="entry name" value="Homeodomain-like_sf"/>
</dbReference>
<reference evidence="4 5" key="1">
    <citation type="submission" date="2018-03" db="EMBL/GenBank/DDBJ databases">
        <title>Characteristics and genome of n-alkane degrading marine bacteria Gordonia iterans isolated from crude oil contaminated in Tae-an, South Korea.</title>
        <authorList>
            <person name="Lee S.-S."/>
            <person name="Kim H."/>
        </authorList>
    </citation>
    <scope>NUCLEOTIDE SEQUENCE [LARGE SCALE GENOMIC DNA]</scope>
    <source>
        <strain evidence="4 5">Co17</strain>
    </source>
</reference>
<dbReference type="Proteomes" id="UP000239814">
    <property type="component" value="Chromosome"/>
</dbReference>
<organism evidence="4 5">
    <name type="scientific">Gordonia iterans</name>
    <dbReference type="NCBI Taxonomy" id="1004901"/>
    <lineage>
        <taxon>Bacteria</taxon>
        <taxon>Bacillati</taxon>
        <taxon>Actinomycetota</taxon>
        <taxon>Actinomycetes</taxon>
        <taxon>Mycobacteriales</taxon>
        <taxon>Gordoniaceae</taxon>
        <taxon>Gordonia</taxon>
    </lineage>
</organism>
<feature type="DNA-binding region" description="H-T-H motif" evidence="2">
    <location>
        <begin position="40"/>
        <end position="59"/>
    </location>
</feature>
<keyword evidence="1 2" id="KW-0238">DNA-binding</keyword>
<dbReference type="InterPro" id="IPR036271">
    <property type="entry name" value="Tet_transcr_reg_TetR-rel_C_sf"/>
</dbReference>
<name>A0A2S0KID4_9ACTN</name>
<dbReference type="AlphaFoldDB" id="A0A2S0KID4"/>
<evidence type="ECO:0000256" key="1">
    <source>
        <dbReference type="ARBA" id="ARBA00023125"/>
    </source>
</evidence>
<gene>
    <name evidence="4" type="ORF">C6V83_15265</name>
</gene>
<evidence type="ECO:0000259" key="3">
    <source>
        <dbReference type="PROSITE" id="PS50977"/>
    </source>
</evidence>
<dbReference type="Gene3D" id="1.10.10.60">
    <property type="entry name" value="Homeodomain-like"/>
    <property type="match status" value="1"/>
</dbReference>
<dbReference type="InterPro" id="IPR001647">
    <property type="entry name" value="HTH_TetR"/>
</dbReference>
<protein>
    <submittedName>
        <fullName evidence="4">TetR/AcrR family transcriptional regulator</fullName>
    </submittedName>
</protein>
<dbReference type="PANTHER" id="PTHR30055:SF226">
    <property type="entry name" value="HTH-TYPE TRANSCRIPTIONAL REGULATOR PKSA"/>
    <property type="match status" value="1"/>
</dbReference>
<dbReference type="PANTHER" id="PTHR30055">
    <property type="entry name" value="HTH-TYPE TRANSCRIPTIONAL REGULATOR RUTR"/>
    <property type="match status" value="1"/>
</dbReference>
<dbReference type="SUPFAM" id="SSF46689">
    <property type="entry name" value="Homeodomain-like"/>
    <property type="match status" value="1"/>
</dbReference>
<sequence length="206" mass="22617">MSDDRVYGGLSVAERAKDRRARFLAAAVELFGTVGYAATPVPQICRAARLSSRQFYQEFTDREHLLRALYDQIQDHAMEAVATVVLERIGAGDDLDDVLDAGVRAFLAAYDDPRRIRIAFVEVVGVSPALEEYRHARRAGWGELLQTAVQAGTERGLSLGTATPLQWSAYIGAVNAVIVERARESSITDEEIVLAMRTLLRPGILG</sequence>